<feature type="domain" description="YhdP central" evidence="2">
    <location>
        <begin position="22"/>
        <end position="1250"/>
    </location>
</feature>
<evidence type="ECO:0000313" key="4">
    <source>
        <dbReference type="Proteomes" id="UP001556637"/>
    </source>
</evidence>
<protein>
    <submittedName>
        <fullName evidence="3">YhdP family protein</fullName>
    </submittedName>
</protein>
<feature type="transmembrane region" description="Helical" evidence="1">
    <location>
        <begin position="21"/>
        <end position="45"/>
    </location>
</feature>
<dbReference type="PANTHER" id="PTHR38690">
    <property type="entry name" value="PROTEASE-RELATED"/>
    <property type="match status" value="1"/>
</dbReference>
<dbReference type="RefSeq" id="WP_367982678.1">
    <property type="nucleotide sequence ID" value="NZ_JBAKFF010000001.1"/>
</dbReference>
<comment type="caution">
    <text evidence="3">The sequence shown here is derived from an EMBL/GenBank/DDBJ whole genome shotgun (WGS) entry which is preliminary data.</text>
</comment>
<dbReference type="InterPro" id="IPR011836">
    <property type="entry name" value="YhdP"/>
</dbReference>
<accession>A0ABV3T3V3</accession>
<keyword evidence="1" id="KW-0472">Membrane</keyword>
<proteinExistence type="predicted"/>
<dbReference type="NCBIfam" id="TIGR02099">
    <property type="entry name" value="YhdP family protein"/>
    <property type="match status" value="1"/>
</dbReference>
<dbReference type="InterPro" id="IPR025263">
    <property type="entry name" value="YhdP_central"/>
</dbReference>
<organism evidence="3 4">
    <name type="scientific">Spiribacter insolitus</name>
    <dbReference type="NCBI Taxonomy" id="3122417"/>
    <lineage>
        <taxon>Bacteria</taxon>
        <taxon>Pseudomonadati</taxon>
        <taxon>Pseudomonadota</taxon>
        <taxon>Gammaproteobacteria</taxon>
        <taxon>Chromatiales</taxon>
        <taxon>Ectothiorhodospiraceae</taxon>
        <taxon>Spiribacter</taxon>
    </lineage>
</organism>
<evidence type="ECO:0000259" key="2">
    <source>
        <dbReference type="Pfam" id="PF13116"/>
    </source>
</evidence>
<evidence type="ECO:0000313" key="3">
    <source>
        <dbReference type="EMBL" id="MEX0429877.1"/>
    </source>
</evidence>
<sequence length="1269" mass="136209">MTVGERLHRWIWPQRGERLKAAFVYTLVTLVISAAVLLTGVRLLFAAAPSLTGPVGQLVSTQLGVPVAIGGLDARLQGLRPGLVLRDVRIGAADESEPLRLAAMTLAVAPWESLRAGGLRLHALSAQGMDVTLRRRASGSWQVSGLLPGPEEATPASFLVALQGLPVDRLLIRDSRLTLINHDASARIDFSPVALRWRREPDGQWRFALDARHADEQIQGRLELGPGQPASARGLVEFQAVKAERLAAWAPRLRAAPSPDGTLSGRLWLDLAADGAMHMTTELEARGVGLLEGGVQSVEALATLARENGGWRGRIQPGEVGLANGQVLTPGPLSVGRSAEGIWRLAMSRLPLEPLAALLPSDAVDPPRTRGEAERLALVWRDAANWRLTADLAAVGVSGPIPWPRLEGGDVELIAGPRGGQVTFRGLEATTRLPDLLRNPADLTTLRGGLRWWQGPADGWHLALDDWRGDWAGTPVALDGQVWLAPGRSPFVDLQASTGAADARRVMRHLPVGVMDRRLVDWLDGAVGAGEMRHASLRLFGPLQDFPFDNGTGLFDLRTRLAPLEFRFRPDWPGFEQVDAELRFRNRGMIIDADAARIAGVLLLGATARIDDLWTPRLRIDGRFRGEVQAMQDFLLRSPLLPETSPLAGVRWQGDGELDLGLYFPFQQRPLQVDGALRLDGAEVAAPAGPGLALEDIRGDIGFDEQGVNWEGLRARLAGRPVVSRATTTGEGADARIKVTADARLAVADWPGLAGMAGRAEGVGAWRLRWERPGFAVASGLRVAQQLTVRSALEGIRLDLPLGLGKPASDPAPLRLDWSAQPDGRQQLRLAYDERLQVRVRDAGDGDRRAAVHFGTAPPSLPVEPITRVTGRLPRLDLTGSAMGGGDEAGEGGVLDALPPVRAVDLTLAGADISRWRLAETRIRGGREAVGWALDVSGAADGRLSQSDESAPWLVRLDRLALATREADEAVVDADNVADTDTDQPPEPTAAGPDIDLVADELVADGTSLGRLEFSRVNAGTPTGRGRLTLKGEVVDLQARIEAHADAAPGNRLHFDLYTRDAGMLLRALGMARVMDKGEGSVSGDLSWLGPMFSPRLPTLAGDINIDLRNGGLPAVEPGAGRALGLFSLSVLPRRLGLDFSDVVGEGLSYDRMEGTWQIRAGQMQTDGLSVTGPSLNLMLRGRTDLVRQRYDQTVTVTPRLSSALTFLGGLAGGPAAAVMLFFTRGMIEPGVERLTEFTYRIEGPWADPQFRMISPMAVAPGNGEDNGQ</sequence>
<dbReference type="PANTHER" id="PTHR38690:SF1">
    <property type="entry name" value="PROTEASE"/>
    <property type="match status" value="1"/>
</dbReference>
<keyword evidence="4" id="KW-1185">Reference proteome</keyword>
<dbReference type="Proteomes" id="UP001556637">
    <property type="component" value="Unassembled WGS sequence"/>
</dbReference>
<dbReference type="EMBL" id="JBAKFF010000001">
    <property type="protein sequence ID" value="MEX0429877.1"/>
    <property type="molecule type" value="Genomic_DNA"/>
</dbReference>
<gene>
    <name evidence="3" type="ORF">V6X30_00480</name>
</gene>
<keyword evidence="1" id="KW-0812">Transmembrane</keyword>
<keyword evidence="1" id="KW-1133">Transmembrane helix</keyword>
<name>A0ABV3T3V3_9GAMM</name>
<dbReference type="Pfam" id="PF13116">
    <property type="entry name" value="YhdP"/>
    <property type="match status" value="1"/>
</dbReference>
<evidence type="ECO:0000256" key="1">
    <source>
        <dbReference type="SAM" id="Phobius"/>
    </source>
</evidence>
<reference evidence="3 4" key="1">
    <citation type="submission" date="2024-02" db="EMBL/GenBank/DDBJ databases">
        <title>New especies of Spiribacter isolated from saline water.</title>
        <authorList>
            <person name="Leon M.J."/>
            <person name="De La Haba R."/>
            <person name="Sanchez-Porro C."/>
            <person name="Ventosa A."/>
        </authorList>
    </citation>
    <scope>NUCLEOTIDE SEQUENCE [LARGE SCALE GENOMIC DNA]</scope>
    <source>
        <strain evidence="4">ag22IC4-189</strain>
    </source>
</reference>